<protein>
    <submittedName>
        <fullName evidence="7">MFS transporter</fullName>
    </submittedName>
</protein>
<feature type="transmembrane region" description="Helical" evidence="5">
    <location>
        <begin position="324"/>
        <end position="342"/>
    </location>
</feature>
<dbReference type="PRINTS" id="PR01035">
    <property type="entry name" value="TCRTETA"/>
</dbReference>
<accession>A0A211ZIF9</accession>
<feature type="transmembrane region" description="Helical" evidence="5">
    <location>
        <begin position="42"/>
        <end position="62"/>
    </location>
</feature>
<proteinExistence type="predicted"/>
<feature type="transmembrane region" description="Helical" evidence="5">
    <location>
        <begin position="74"/>
        <end position="92"/>
    </location>
</feature>
<dbReference type="Gene3D" id="1.20.1250.20">
    <property type="entry name" value="MFS general substrate transporter like domains"/>
    <property type="match status" value="1"/>
</dbReference>
<dbReference type="STRING" id="1122125.GCA_000423185_05011"/>
<feature type="transmembrane region" description="Helical" evidence="5">
    <location>
        <begin position="289"/>
        <end position="312"/>
    </location>
</feature>
<feature type="transmembrane region" description="Helical" evidence="5">
    <location>
        <begin position="251"/>
        <end position="269"/>
    </location>
</feature>
<dbReference type="GO" id="GO:0022857">
    <property type="term" value="F:transmembrane transporter activity"/>
    <property type="evidence" value="ECO:0007669"/>
    <property type="project" value="InterPro"/>
</dbReference>
<keyword evidence="4 5" id="KW-0472">Membrane</keyword>
<gene>
    <name evidence="7" type="ORF">BWR60_21905</name>
</gene>
<evidence type="ECO:0000256" key="1">
    <source>
        <dbReference type="ARBA" id="ARBA00004141"/>
    </source>
</evidence>
<dbReference type="Pfam" id="PF07690">
    <property type="entry name" value="MFS_1"/>
    <property type="match status" value="1"/>
</dbReference>
<keyword evidence="3 5" id="KW-1133">Transmembrane helix</keyword>
<evidence type="ECO:0000259" key="6">
    <source>
        <dbReference type="PROSITE" id="PS50850"/>
    </source>
</evidence>
<feature type="transmembrane region" description="Helical" evidence="5">
    <location>
        <begin position="163"/>
        <end position="181"/>
    </location>
</feature>
<dbReference type="PROSITE" id="PS50850">
    <property type="entry name" value="MFS"/>
    <property type="match status" value="1"/>
</dbReference>
<dbReference type="PANTHER" id="PTHR23501:SF154">
    <property type="entry name" value="MULTIDRUG-EFFLUX TRANSPORTER RV1634-RELATED"/>
    <property type="match status" value="1"/>
</dbReference>
<evidence type="ECO:0000256" key="3">
    <source>
        <dbReference type="ARBA" id="ARBA00022989"/>
    </source>
</evidence>
<feature type="transmembrane region" description="Helical" evidence="5">
    <location>
        <begin position="130"/>
        <end position="151"/>
    </location>
</feature>
<evidence type="ECO:0000313" key="7">
    <source>
        <dbReference type="EMBL" id="OWJ65023.1"/>
    </source>
</evidence>
<dbReference type="InterPro" id="IPR036259">
    <property type="entry name" value="MFS_trans_sf"/>
</dbReference>
<feature type="domain" description="Major facilitator superfamily (MFS) profile" evidence="6">
    <location>
        <begin position="40"/>
        <end position="485"/>
    </location>
</feature>
<evidence type="ECO:0000256" key="5">
    <source>
        <dbReference type="SAM" id="Phobius"/>
    </source>
</evidence>
<dbReference type="InterPro" id="IPR011701">
    <property type="entry name" value="MFS"/>
</dbReference>
<feature type="transmembrane region" description="Helical" evidence="5">
    <location>
        <begin position="464"/>
        <end position="484"/>
    </location>
</feature>
<dbReference type="Proteomes" id="UP000196655">
    <property type="component" value="Unassembled WGS sequence"/>
</dbReference>
<reference evidence="8" key="1">
    <citation type="submission" date="2017-05" db="EMBL/GenBank/DDBJ databases">
        <authorList>
            <person name="Macchi M."/>
            <person name="Festa S."/>
            <person name="Coppotelli B.M."/>
            <person name="Morelli I.S."/>
        </authorList>
    </citation>
    <scope>NUCLEOTIDE SEQUENCE [LARGE SCALE GENOMIC DNA]</scope>
    <source>
        <strain evidence="8">I</strain>
    </source>
</reference>
<dbReference type="PANTHER" id="PTHR23501">
    <property type="entry name" value="MAJOR FACILITATOR SUPERFAMILY"/>
    <property type="match status" value="1"/>
</dbReference>
<sequence>MKKCLGIPVIGRGTTDLRRRSMSQPEPGWGTLFSGANAIRSLALAGGTALHAVSVYIAITILPSVVKDIGGLDYYAWNTTLFVAASILGAALSPRLLAVLGPRGAYVAAALTFAAGAMACGLAPTMPVLLLGRLVQGLGGGVMLALSYAMIRLILPEALWSRGMGLVSAMWGIATLLGPAIGGVFAELGVWRAAFWCAAPLAVLFALLAASVLPKRGEAGDRAALPLLQLVLLTVAVLVVSAGSVSADIRIGIAGLAVALALMAALIGVERRARTRLLPRDIFRLSTPLSRLFVVMSLLTVTVTGTEIFIPLFLQVLHQQTPLVSGYLAALMSAGWSAGSITSSGAGGRAAGRAILASPVLALAGMACLAALVPVAGGGDWALLAPICVALVCIGLGIGSAWPHLLTRALQTAPEDERTLTASSLTTVQMFVTALAAALAGMVANLGGLLDPGGVAGTASAARWLFGLVALAPLLCLPVALRVGRARPAARRGHASSAPP</sequence>
<feature type="transmembrane region" description="Helical" evidence="5">
    <location>
        <begin position="422"/>
        <end position="444"/>
    </location>
</feature>
<keyword evidence="8" id="KW-1185">Reference proteome</keyword>
<feature type="transmembrane region" description="Helical" evidence="5">
    <location>
        <begin position="381"/>
        <end position="402"/>
    </location>
</feature>
<organism evidence="7 8">
    <name type="scientific">Inquilinus limosus</name>
    <dbReference type="NCBI Taxonomy" id="171674"/>
    <lineage>
        <taxon>Bacteria</taxon>
        <taxon>Pseudomonadati</taxon>
        <taxon>Pseudomonadota</taxon>
        <taxon>Alphaproteobacteria</taxon>
        <taxon>Rhodospirillales</taxon>
        <taxon>Rhodospirillaceae</taxon>
        <taxon>Inquilinus</taxon>
    </lineage>
</organism>
<comment type="subcellular location">
    <subcellularLocation>
        <location evidence="1">Membrane</location>
        <topology evidence="1">Multi-pass membrane protein</topology>
    </subcellularLocation>
</comment>
<comment type="caution">
    <text evidence="7">The sequence shown here is derived from an EMBL/GenBank/DDBJ whole genome shotgun (WGS) entry which is preliminary data.</text>
</comment>
<feature type="transmembrane region" description="Helical" evidence="5">
    <location>
        <begin position="225"/>
        <end position="245"/>
    </location>
</feature>
<keyword evidence="2 5" id="KW-0812">Transmembrane</keyword>
<evidence type="ECO:0000256" key="4">
    <source>
        <dbReference type="ARBA" id="ARBA00023136"/>
    </source>
</evidence>
<dbReference type="SUPFAM" id="SSF103473">
    <property type="entry name" value="MFS general substrate transporter"/>
    <property type="match status" value="1"/>
</dbReference>
<dbReference type="InterPro" id="IPR020846">
    <property type="entry name" value="MFS_dom"/>
</dbReference>
<evidence type="ECO:0000313" key="8">
    <source>
        <dbReference type="Proteomes" id="UP000196655"/>
    </source>
</evidence>
<feature type="transmembrane region" description="Helical" evidence="5">
    <location>
        <begin position="104"/>
        <end position="124"/>
    </location>
</feature>
<feature type="transmembrane region" description="Helical" evidence="5">
    <location>
        <begin position="354"/>
        <end position="375"/>
    </location>
</feature>
<feature type="transmembrane region" description="Helical" evidence="5">
    <location>
        <begin position="193"/>
        <end position="213"/>
    </location>
</feature>
<name>A0A211ZIF9_9PROT</name>
<dbReference type="EMBL" id="NHON01000045">
    <property type="protein sequence ID" value="OWJ65023.1"/>
    <property type="molecule type" value="Genomic_DNA"/>
</dbReference>
<dbReference type="OrthoDB" id="9807274at2"/>
<dbReference type="AlphaFoldDB" id="A0A211ZIF9"/>
<dbReference type="GO" id="GO:0005886">
    <property type="term" value="C:plasma membrane"/>
    <property type="evidence" value="ECO:0007669"/>
    <property type="project" value="TreeGrafter"/>
</dbReference>
<dbReference type="InterPro" id="IPR001958">
    <property type="entry name" value="Tet-R_TetA/multi-R_MdtG-like"/>
</dbReference>
<evidence type="ECO:0000256" key="2">
    <source>
        <dbReference type="ARBA" id="ARBA00022692"/>
    </source>
</evidence>